<evidence type="ECO:0000313" key="7">
    <source>
        <dbReference type="Proteomes" id="UP000284366"/>
    </source>
</evidence>
<dbReference type="EMBL" id="NFKE01000009">
    <property type="protein sequence ID" value="OUP33026.1"/>
    <property type="molecule type" value="Genomic_DNA"/>
</dbReference>
<reference evidence="1" key="2">
    <citation type="journal article" date="2018" name="BMC Genomics">
        <title>Whole genome sequencing and function prediction of 133 gut anaerobes isolated from chicken caecum in pure cultures.</title>
        <authorList>
            <person name="Medvecky M."/>
            <person name="Cejkova D."/>
            <person name="Polansky O."/>
            <person name="Karasova D."/>
            <person name="Kubasova T."/>
            <person name="Cizek A."/>
            <person name="Rychlik I."/>
        </authorList>
    </citation>
    <scope>NUCLEOTIDE SEQUENCE</scope>
    <source>
        <strain evidence="2">An189</strain>
        <strain evidence="1">An43</strain>
    </source>
</reference>
<evidence type="ECO:0000313" key="3">
    <source>
        <dbReference type="EMBL" id="RGT33994.1"/>
    </source>
</evidence>
<evidence type="ECO:0000313" key="8">
    <source>
        <dbReference type="Proteomes" id="UP000285159"/>
    </source>
</evidence>
<sequence>MYHDRQMMISHIFNKLVNMGAKVLVLFETISLFRDLSVSLQSNNEYITNLDDDNRHTDFSFRSNRTA</sequence>
<dbReference type="Proteomes" id="UP000195386">
    <property type="component" value="Unassembled WGS sequence"/>
</dbReference>
<dbReference type="Proteomes" id="UP000284366">
    <property type="component" value="Unassembled WGS sequence"/>
</dbReference>
<proteinExistence type="predicted"/>
<evidence type="ECO:0000313" key="4">
    <source>
        <dbReference type="EMBL" id="RGV54895.1"/>
    </source>
</evidence>
<evidence type="ECO:0000313" key="5">
    <source>
        <dbReference type="Proteomes" id="UP000195386"/>
    </source>
</evidence>
<name>A0A1Y3YSZ1_9BACE</name>
<dbReference type="EMBL" id="QRWP01000004">
    <property type="protein sequence ID" value="RGT33994.1"/>
    <property type="molecule type" value="Genomic_DNA"/>
</dbReference>
<reference evidence="7 8" key="3">
    <citation type="submission" date="2018-08" db="EMBL/GenBank/DDBJ databases">
        <title>A genome reference for cultivated species of the human gut microbiota.</title>
        <authorList>
            <person name="Zou Y."/>
            <person name="Xue W."/>
            <person name="Luo G."/>
        </authorList>
    </citation>
    <scope>NUCLEOTIDE SEQUENCE [LARGE SCALE GENOMIC DNA]</scope>
    <source>
        <strain evidence="4 7">AF14-27</strain>
        <strain evidence="3 8">AF19-1AC</strain>
    </source>
</reference>
<evidence type="ECO:0000313" key="6">
    <source>
        <dbReference type="Proteomes" id="UP000196587"/>
    </source>
</evidence>
<dbReference type="Proteomes" id="UP000196587">
    <property type="component" value="Unassembled WGS sequence"/>
</dbReference>
<gene>
    <name evidence="2" type="ORF">B5F24_12545</name>
    <name evidence="1" type="ORF">B5F97_09175</name>
    <name evidence="4" type="ORF">DWW09_07890</name>
    <name evidence="3" type="ORF">DWX38_06400</name>
</gene>
<evidence type="ECO:0000313" key="1">
    <source>
        <dbReference type="EMBL" id="OUO00993.1"/>
    </source>
</evidence>
<dbReference type="EMBL" id="NFII01000007">
    <property type="protein sequence ID" value="OUO00993.1"/>
    <property type="molecule type" value="Genomic_DNA"/>
</dbReference>
<dbReference type="Proteomes" id="UP000285159">
    <property type="component" value="Unassembled WGS sequence"/>
</dbReference>
<protein>
    <submittedName>
        <fullName evidence="1">Uncharacterized protein</fullName>
    </submittedName>
</protein>
<comment type="caution">
    <text evidence="1">The sequence shown here is derived from an EMBL/GenBank/DDBJ whole genome shotgun (WGS) entry which is preliminary data.</text>
</comment>
<evidence type="ECO:0000313" key="2">
    <source>
        <dbReference type="EMBL" id="OUP33026.1"/>
    </source>
</evidence>
<dbReference type="AlphaFoldDB" id="A0A1Y3YSZ1"/>
<dbReference type="EMBL" id="QRZG01000011">
    <property type="protein sequence ID" value="RGV54895.1"/>
    <property type="molecule type" value="Genomic_DNA"/>
</dbReference>
<organism evidence="1 5">
    <name type="scientific">Bacteroides clarus</name>
    <dbReference type="NCBI Taxonomy" id="626929"/>
    <lineage>
        <taxon>Bacteria</taxon>
        <taxon>Pseudomonadati</taxon>
        <taxon>Bacteroidota</taxon>
        <taxon>Bacteroidia</taxon>
        <taxon>Bacteroidales</taxon>
        <taxon>Bacteroidaceae</taxon>
        <taxon>Bacteroides</taxon>
    </lineage>
</organism>
<reference evidence="5 6" key="1">
    <citation type="submission" date="2017-04" db="EMBL/GenBank/DDBJ databases">
        <title>Function of individual gut microbiota members based on whole genome sequencing of pure cultures obtained from chicken caecum.</title>
        <authorList>
            <person name="Medvecky M."/>
            <person name="Cejkova D."/>
            <person name="Polansky O."/>
            <person name="Karasova D."/>
            <person name="Kubasova T."/>
            <person name="Cizek A."/>
            <person name="Rychlik I."/>
        </authorList>
    </citation>
    <scope>NUCLEOTIDE SEQUENCE [LARGE SCALE GENOMIC DNA]</scope>
    <source>
        <strain evidence="6">An189</strain>
        <strain evidence="5">An43</strain>
    </source>
</reference>
<accession>A0A1Y3YSZ1</accession>